<dbReference type="EMBL" id="OU015569">
    <property type="protein sequence ID" value="CAG5100473.1"/>
    <property type="molecule type" value="Genomic_DNA"/>
</dbReference>
<feature type="compositionally biased region" description="Polar residues" evidence="1">
    <location>
        <begin position="261"/>
        <end position="275"/>
    </location>
</feature>
<proteinExistence type="predicted"/>
<dbReference type="Proteomes" id="UP001158576">
    <property type="component" value="Chromosome XSR"/>
</dbReference>
<feature type="transmembrane region" description="Helical" evidence="2">
    <location>
        <begin position="380"/>
        <end position="402"/>
    </location>
</feature>
<feature type="compositionally biased region" description="Pro residues" evidence="1">
    <location>
        <begin position="71"/>
        <end position="82"/>
    </location>
</feature>
<feature type="compositionally biased region" description="Low complexity" evidence="1">
    <location>
        <begin position="61"/>
        <end position="70"/>
    </location>
</feature>
<feature type="compositionally biased region" description="Basic residues" evidence="1">
    <location>
        <begin position="1"/>
        <end position="15"/>
    </location>
</feature>
<gene>
    <name evidence="3" type="ORF">OKIOD_LOCUS8572</name>
</gene>
<accession>A0ABN7SHY8</accession>
<evidence type="ECO:0000313" key="4">
    <source>
        <dbReference type="Proteomes" id="UP001158576"/>
    </source>
</evidence>
<feature type="region of interest" description="Disordered" evidence="1">
    <location>
        <begin position="257"/>
        <end position="320"/>
    </location>
</feature>
<evidence type="ECO:0000256" key="2">
    <source>
        <dbReference type="SAM" id="Phobius"/>
    </source>
</evidence>
<keyword evidence="2" id="KW-1133">Transmembrane helix</keyword>
<feature type="region of interest" description="Disordered" evidence="1">
    <location>
        <begin position="114"/>
        <end position="134"/>
    </location>
</feature>
<evidence type="ECO:0000313" key="3">
    <source>
        <dbReference type="EMBL" id="CAG5100473.1"/>
    </source>
</evidence>
<keyword evidence="2" id="KW-0472">Membrane</keyword>
<reference evidence="3 4" key="1">
    <citation type="submission" date="2021-04" db="EMBL/GenBank/DDBJ databases">
        <authorList>
            <person name="Bliznina A."/>
        </authorList>
    </citation>
    <scope>NUCLEOTIDE SEQUENCE [LARGE SCALE GENOMIC DNA]</scope>
</reference>
<organism evidence="3 4">
    <name type="scientific">Oikopleura dioica</name>
    <name type="common">Tunicate</name>
    <dbReference type="NCBI Taxonomy" id="34765"/>
    <lineage>
        <taxon>Eukaryota</taxon>
        <taxon>Metazoa</taxon>
        <taxon>Chordata</taxon>
        <taxon>Tunicata</taxon>
        <taxon>Appendicularia</taxon>
        <taxon>Copelata</taxon>
        <taxon>Oikopleuridae</taxon>
        <taxon>Oikopleura</taxon>
    </lineage>
</organism>
<feature type="compositionally biased region" description="Polar residues" evidence="1">
    <location>
        <begin position="287"/>
        <end position="297"/>
    </location>
</feature>
<sequence>MVRTATRRNQKRAAKAAKATPTSSNSAPANVVKREPRRWAARSPPLRSARPLSNDEWPELPRSSSSDEAPPASPIGSPPRAPATPRQSTPKKSDHPQKLRTGIRMFQFDDIGQETRQAPPLPDRPPVGTPDDISLAETTSLDRRQDAEETVLLNDGDETKLEAFTSGFLLKSDIAEFSSLSRYNDDVVKSDWFFRPIKNRSAVDGNWNFPADWAMYVQRGEGGAPQPQYSASSRSLDGGNALEDRISVASSVQGQFAVPTVPQQTSRQEWNSRQSTGERELFPETTPMPQNQQTSAPSTTVPPTGGHTSTTTSFAAGAGVGGGTGTSTAFPAAPTNIGVHMNDVSRTRVENEHQPLLVGRGVGNPSVATRSPTFCFATKAFWTNCAVFAAGALIALSAYILYSTYNNCVPSALVNRRDDLSIESTTRDGQVQTDDLDAIPSVSRVADEEESQEHDEYRLRTGSAHRARRGTRTLFFHPGPYGRVDDSGVVMQNDYDVDTSSFSASSKWYSGDLDAISSITDIINRRRAAVTQLFEDDENSSSEEDSVYFIAGLFSEPELEGSGSEASVDLTSTALSDDDPAIEAVPVVYVAETDGSGSGDFSLPAAGADMEVSAVADNYVDAEISSNDTADAIPTDFNITAGSNSSEAMELAELN</sequence>
<feature type="compositionally biased region" description="Low complexity" evidence="1">
    <location>
        <begin position="298"/>
        <end position="317"/>
    </location>
</feature>
<name>A0ABN7SHY8_OIKDI</name>
<keyword evidence="2" id="KW-0812">Transmembrane</keyword>
<feature type="region of interest" description="Disordered" evidence="1">
    <location>
        <begin position="1"/>
        <end position="99"/>
    </location>
</feature>
<feature type="compositionally biased region" description="Low complexity" evidence="1">
    <location>
        <begin position="16"/>
        <end position="30"/>
    </location>
</feature>
<keyword evidence="4" id="KW-1185">Reference proteome</keyword>
<evidence type="ECO:0000256" key="1">
    <source>
        <dbReference type="SAM" id="MobiDB-lite"/>
    </source>
</evidence>
<feature type="compositionally biased region" description="Pro residues" evidence="1">
    <location>
        <begin position="119"/>
        <end position="128"/>
    </location>
</feature>
<protein>
    <submittedName>
        <fullName evidence="3">Oidioi.mRNA.OKI2018_I69.XSR.g17014.t1.cds</fullName>
    </submittedName>
</protein>